<organism evidence="4 5">
    <name type="scientific">Methanosarcina vacuolata Z-761</name>
    <dbReference type="NCBI Taxonomy" id="1434123"/>
    <lineage>
        <taxon>Archaea</taxon>
        <taxon>Methanobacteriati</taxon>
        <taxon>Methanobacteriota</taxon>
        <taxon>Stenosarchaea group</taxon>
        <taxon>Methanomicrobia</taxon>
        <taxon>Methanosarcinales</taxon>
        <taxon>Methanosarcinaceae</taxon>
        <taxon>Methanosarcina</taxon>
    </lineage>
</organism>
<proteinExistence type="predicted"/>
<gene>
    <name evidence="4" type="ORF">MSVAZ_2094</name>
</gene>
<dbReference type="HOGENOM" id="CLU_080904_0_0_2"/>
<dbReference type="InterPro" id="IPR000836">
    <property type="entry name" value="PRTase_dom"/>
</dbReference>
<dbReference type="EC" id="2.4.2.22" evidence="4"/>
<name>A0A0E3Q6D5_9EURY</name>
<dbReference type="CDD" id="cd06223">
    <property type="entry name" value="PRTases_typeI"/>
    <property type="match status" value="1"/>
</dbReference>
<dbReference type="SUPFAM" id="SSF53271">
    <property type="entry name" value="PRTase-like"/>
    <property type="match status" value="1"/>
</dbReference>
<keyword evidence="5" id="KW-1185">Reference proteome</keyword>
<dbReference type="PANTHER" id="PTHR43363:SF3">
    <property type="entry name" value="XANTHINE-GUANINE PHOSPHORIBOSYLTRANSFERASE"/>
    <property type="match status" value="1"/>
</dbReference>
<dbReference type="PATRIC" id="fig|1434123.4.peg.2555"/>
<reference evidence="4 5" key="1">
    <citation type="submission" date="2014-07" db="EMBL/GenBank/DDBJ databases">
        <title>Methanogenic archaea and the global carbon cycle.</title>
        <authorList>
            <person name="Henriksen J.R."/>
            <person name="Luke J."/>
            <person name="Reinhart S."/>
            <person name="Benedict M.N."/>
            <person name="Youngblut N.D."/>
            <person name="Metcalf M.E."/>
            <person name="Whitaker R.J."/>
            <person name="Metcalf W.W."/>
        </authorList>
    </citation>
    <scope>NUCLEOTIDE SEQUENCE [LARGE SCALE GENOMIC DNA]</scope>
    <source>
        <strain evidence="4 5">Z-761</strain>
    </source>
</reference>
<dbReference type="Proteomes" id="UP000033096">
    <property type="component" value="Chromosome"/>
</dbReference>
<evidence type="ECO:0000313" key="4">
    <source>
        <dbReference type="EMBL" id="AKB44363.1"/>
    </source>
</evidence>
<keyword evidence="2 4" id="KW-0808">Transferase</keyword>
<dbReference type="PANTHER" id="PTHR43363">
    <property type="entry name" value="HYPOXANTHINE PHOSPHORIBOSYLTRANSFERASE"/>
    <property type="match status" value="1"/>
</dbReference>
<evidence type="ECO:0000256" key="2">
    <source>
        <dbReference type="ARBA" id="ARBA00022679"/>
    </source>
</evidence>
<dbReference type="InterPro" id="IPR029057">
    <property type="entry name" value="PRTase-like"/>
</dbReference>
<dbReference type="GO" id="GO:0000310">
    <property type="term" value="F:xanthine phosphoribosyltransferase activity"/>
    <property type="evidence" value="ECO:0007669"/>
    <property type="project" value="UniProtKB-EC"/>
</dbReference>
<dbReference type="STRING" id="1434123.MSVAZ_2094"/>
<dbReference type="Gene3D" id="3.40.50.2020">
    <property type="match status" value="1"/>
</dbReference>
<dbReference type="KEGG" id="mvc:MSVAZ_2094"/>
<evidence type="ECO:0000313" key="5">
    <source>
        <dbReference type="Proteomes" id="UP000033096"/>
    </source>
</evidence>
<dbReference type="Pfam" id="PF00156">
    <property type="entry name" value="Pribosyltran"/>
    <property type="match status" value="1"/>
</dbReference>
<accession>A0A0E3Q6D5</accession>
<keyword evidence="1 4" id="KW-0328">Glycosyltransferase</keyword>
<dbReference type="EMBL" id="CP009520">
    <property type="protein sequence ID" value="AKB44363.1"/>
    <property type="molecule type" value="Genomic_DNA"/>
</dbReference>
<evidence type="ECO:0000256" key="1">
    <source>
        <dbReference type="ARBA" id="ARBA00022676"/>
    </source>
</evidence>
<feature type="domain" description="Phosphoribosyltransferase" evidence="3">
    <location>
        <begin position="75"/>
        <end position="206"/>
    </location>
</feature>
<dbReference type="AlphaFoldDB" id="A0A0E3Q6D5"/>
<sequence length="278" mass="32286">MINSLDKIIKLARKGFYFSLLGIRQFALPAVYKTCIKKAIYLTQERKIQSQQSRCRAEKDSFRCELISFNEVLRLSRILARKIKASGYMPDLIVAIGRGGYVPGRLVSDFLLFNDLTSMKIEHYSRAADMREEARIKFPIPVEITGKKILIIDDVTDTGETLNLAVDYVLNLNPASVRTAVLQHKISSNFTPDFYAQKIIKWRWIIYPWARYEDLAGFAEKIIQNWTLDLSQIIAEFKHRYELDLKETELLEILDDLAERGELESTELDNRKLWSLKQ</sequence>
<evidence type="ECO:0000259" key="3">
    <source>
        <dbReference type="Pfam" id="PF00156"/>
    </source>
</evidence>
<protein>
    <submittedName>
        <fullName evidence="4">Xanthine-guanine phosphoribosyltransferase</fullName>
        <ecNumber evidence="4">2.4.2.22</ecNumber>
    </submittedName>
</protein>